<evidence type="ECO:0000313" key="2">
    <source>
        <dbReference type="Proteomes" id="UP001054945"/>
    </source>
</evidence>
<sequence length="75" mass="8469">MFVTHSCMTFGCEGNVSRSRGMDAYENWSGRWDNSAKNSPLVRSLCSGDSSVLCCFEKPQGFNHPLGAWFPRCWQ</sequence>
<gene>
    <name evidence="1" type="ORF">CEXT_568341</name>
</gene>
<organism evidence="1 2">
    <name type="scientific">Caerostris extrusa</name>
    <name type="common">Bark spider</name>
    <name type="synonym">Caerostris bankana</name>
    <dbReference type="NCBI Taxonomy" id="172846"/>
    <lineage>
        <taxon>Eukaryota</taxon>
        <taxon>Metazoa</taxon>
        <taxon>Ecdysozoa</taxon>
        <taxon>Arthropoda</taxon>
        <taxon>Chelicerata</taxon>
        <taxon>Arachnida</taxon>
        <taxon>Araneae</taxon>
        <taxon>Araneomorphae</taxon>
        <taxon>Entelegynae</taxon>
        <taxon>Araneoidea</taxon>
        <taxon>Araneidae</taxon>
        <taxon>Caerostris</taxon>
    </lineage>
</organism>
<accession>A0AAV4XW40</accession>
<reference evidence="1 2" key="1">
    <citation type="submission" date="2021-06" db="EMBL/GenBank/DDBJ databases">
        <title>Caerostris extrusa draft genome.</title>
        <authorList>
            <person name="Kono N."/>
            <person name="Arakawa K."/>
        </authorList>
    </citation>
    <scope>NUCLEOTIDE SEQUENCE [LARGE SCALE GENOMIC DNA]</scope>
</reference>
<proteinExistence type="predicted"/>
<protein>
    <submittedName>
        <fullName evidence="1">Uncharacterized protein</fullName>
    </submittedName>
</protein>
<dbReference type="Proteomes" id="UP001054945">
    <property type="component" value="Unassembled WGS sequence"/>
</dbReference>
<keyword evidence="2" id="KW-1185">Reference proteome</keyword>
<evidence type="ECO:0000313" key="1">
    <source>
        <dbReference type="EMBL" id="GIY99266.1"/>
    </source>
</evidence>
<dbReference type="EMBL" id="BPLR01018402">
    <property type="protein sequence ID" value="GIY99266.1"/>
    <property type="molecule type" value="Genomic_DNA"/>
</dbReference>
<dbReference type="AlphaFoldDB" id="A0AAV4XW40"/>
<name>A0AAV4XW40_CAEEX</name>
<comment type="caution">
    <text evidence="1">The sequence shown here is derived from an EMBL/GenBank/DDBJ whole genome shotgun (WGS) entry which is preliminary data.</text>
</comment>